<keyword evidence="3" id="KW-0804">Transcription</keyword>
<proteinExistence type="predicted"/>
<keyword evidence="1" id="KW-0805">Transcription regulation</keyword>
<evidence type="ECO:0000313" key="5">
    <source>
        <dbReference type="EMBL" id="SDB30424.1"/>
    </source>
</evidence>
<evidence type="ECO:0000256" key="3">
    <source>
        <dbReference type="ARBA" id="ARBA00023163"/>
    </source>
</evidence>
<evidence type="ECO:0000256" key="2">
    <source>
        <dbReference type="ARBA" id="ARBA00023125"/>
    </source>
</evidence>
<dbReference type="PANTHER" id="PTHR43537:SF44">
    <property type="entry name" value="GNTR FAMILY REGULATORY PROTEIN"/>
    <property type="match status" value="1"/>
</dbReference>
<dbReference type="PRINTS" id="PR00035">
    <property type="entry name" value="HTHGNTR"/>
</dbReference>
<dbReference type="Gene3D" id="1.20.120.530">
    <property type="entry name" value="GntR ligand-binding domain-like"/>
    <property type="match status" value="2"/>
</dbReference>
<dbReference type="Proteomes" id="UP000199071">
    <property type="component" value="Unassembled WGS sequence"/>
</dbReference>
<dbReference type="InterPro" id="IPR036390">
    <property type="entry name" value="WH_DNA-bd_sf"/>
</dbReference>
<evidence type="ECO:0000259" key="4">
    <source>
        <dbReference type="PROSITE" id="PS50949"/>
    </source>
</evidence>
<dbReference type="Pfam" id="PF07729">
    <property type="entry name" value="FCD"/>
    <property type="match status" value="2"/>
</dbReference>
<dbReference type="Gene3D" id="1.10.10.10">
    <property type="entry name" value="Winged helix-like DNA-binding domain superfamily/Winged helix DNA-binding domain"/>
    <property type="match status" value="2"/>
</dbReference>
<dbReference type="AlphaFoldDB" id="A0A1G6CC47"/>
<sequence length="457" mass="49055">MLPREAELAQSYGVSRQAVREALKVLAAKGMLTTRRRAGSRVSPRSLWNLLDPDVLAWHAIVGLRPEFLRDLVEFRALVEPNTAALAARRASPDQLERIVGTAEAMRAAVDDCDRFHDADVAFHAAVFAASGNALIDRLSTIVEPVLQVSSTVQSSASERTAWAGDHERVATAIANHDADGAEAAMRYVVDMYNGEVSTDERGRVSADAAVVWKTSDASLLYPSGALHGQLAHQIGEQIVSGTLGEGVTLPRESELALKYKVSRQAVREALKVLAAKGLVSTRRRAGTTVTARENWNLLDHDVIAWHNPKDLSFQFLIDLIELRQLVEPPSAALAAARRSPAQMARISSAMSEMRRTAAESNWVDADVEFHMAVAAASGNAILVSLSRILAPVLEASMKGQGNLAPTLEVALEVHAAIEQGIVAADPERAGAAMAAMLSLTDSRLHEAVGLGKQRSA</sequence>
<feature type="domain" description="HTH gntR-type" evidence="4">
    <location>
        <begin position="225"/>
        <end position="293"/>
    </location>
</feature>
<feature type="domain" description="HTH gntR-type" evidence="4">
    <location>
        <begin position="1"/>
        <end position="45"/>
    </location>
</feature>
<dbReference type="STRING" id="665467.SAMN02982931_02308"/>
<keyword evidence="6" id="KW-1185">Reference proteome</keyword>
<protein>
    <submittedName>
        <fullName evidence="5">DNA-binding transcriptional regulator, FadR family</fullName>
    </submittedName>
</protein>
<dbReference type="InterPro" id="IPR000524">
    <property type="entry name" value="Tscrpt_reg_HTH_GntR"/>
</dbReference>
<accession>A0A1G6CC47</accession>
<dbReference type="SUPFAM" id="SSF48008">
    <property type="entry name" value="GntR ligand-binding domain-like"/>
    <property type="match status" value="2"/>
</dbReference>
<reference evidence="5 6" key="1">
    <citation type="submission" date="2016-10" db="EMBL/GenBank/DDBJ databases">
        <authorList>
            <person name="de Groot N.N."/>
        </authorList>
    </citation>
    <scope>NUCLEOTIDE SEQUENCE [LARGE SCALE GENOMIC DNA]</scope>
    <source>
        <strain evidence="5 6">ATCC 35022</strain>
    </source>
</reference>
<dbReference type="GO" id="GO:0003700">
    <property type="term" value="F:DNA-binding transcription factor activity"/>
    <property type="evidence" value="ECO:0007669"/>
    <property type="project" value="InterPro"/>
</dbReference>
<dbReference type="SMART" id="SM00345">
    <property type="entry name" value="HTH_GNTR"/>
    <property type="match status" value="2"/>
</dbReference>
<dbReference type="GO" id="GO:0003677">
    <property type="term" value="F:DNA binding"/>
    <property type="evidence" value="ECO:0007669"/>
    <property type="project" value="UniProtKB-KW"/>
</dbReference>
<dbReference type="CDD" id="cd07377">
    <property type="entry name" value="WHTH_GntR"/>
    <property type="match status" value="2"/>
</dbReference>
<gene>
    <name evidence="5" type="ORF">SAMN02982931_02308</name>
</gene>
<dbReference type="InterPro" id="IPR036388">
    <property type="entry name" value="WH-like_DNA-bd_sf"/>
</dbReference>
<dbReference type="InterPro" id="IPR011711">
    <property type="entry name" value="GntR_C"/>
</dbReference>
<dbReference type="SMART" id="SM00895">
    <property type="entry name" value="FCD"/>
    <property type="match status" value="2"/>
</dbReference>
<evidence type="ECO:0000256" key="1">
    <source>
        <dbReference type="ARBA" id="ARBA00023015"/>
    </source>
</evidence>
<dbReference type="PROSITE" id="PS50949">
    <property type="entry name" value="HTH_GNTR"/>
    <property type="match status" value="2"/>
</dbReference>
<dbReference type="InterPro" id="IPR008920">
    <property type="entry name" value="TF_FadR/GntR_C"/>
</dbReference>
<dbReference type="PANTHER" id="PTHR43537">
    <property type="entry name" value="TRANSCRIPTIONAL REGULATOR, GNTR FAMILY"/>
    <property type="match status" value="1"/>
</dbReference>
<dbReference type="Pfam" id="PF00392">
    <property type="entry name" value="GntR"/>
    <property type="match status" value="2"/>
</dbReference>
<keyword evidence="2 5" id="KW-0238">DNA-binding</keyword>
<organism evidence="5 6">
    <name type="scientific">Bauldia litoralis</name>
    <dbReference type="NCBI Taxonomy" id="665467"/>
    <lineage>
        <taxon>Bacteria</taxon>
        <taxon>Pseudomonadati</taxon>
        <taxon>Pseudomonadota</taxon>
        <taxon>Alphaproteobacteria</taxon>
        <taxon>Hyphomicrobiales</taxon>
        <taxon>Kaistiaceae</taxon>
        <taxon>Bauldia</taxon>
    </lineage>
</organism>
<dbReference type="EMBL" id="FMXQ01000004">
    <property type="protein sequence ID" value="SDB30424.1"/>
    <property type="molecule type" value="Genomic_DNA"/>
</dbReference>
<name>A0A1G6CC47_9HYPH</name>
<dbReference type="SUPFAM" id="SSF46785">
    <property type="entry name" value="Winged helix' DNA-binding domain"/>
    <property type="match status" value="2"/>
</dbReference>
<evidence type="ECO:0000313" key="6">
    <source>
        <dbReference type="Proteomes" id="UP000199071"/>
    </source>
</evidence>